<dbReference type="STRING" id="103827.A0A0N5D0L2"/>
<dbReference type="PANTHER" id="PTHR21523">
    <property type="match status" value="1"/>
</dbReference>
<keyword evidence="2" id="KW-1185">Reference proteome</keyword>
<dbReference type="OrthoDB" id="5866216at2759"/>
<evidence type="ECO:0000313" key="1">
    <source>
        <dbReference type="EMBL" id="VDN03670.1"/>
    </source>
</evidence>
<reference evidence="1 2" key="2">
    <citation type="submission" date="2018-11" db="EMBL/GenBank/DDBJ databases">
        <authorList>
            <consortium name="Pathogen Informatics"/>
        </authorList>
    </citation>
    <scope>NUCLEOTIDE SEQUENCE [LARGE SCALE GENOMIC DNA]</scope>
</reference>
<proteinExistence type="predicted"/>
<gene>
    <name evidence="1" type="ORF">TCLT_LOCUS6330</name>
</gene>
<protein>
    <submittedName>
        <fullName evidence="3">Gamma-tubulin complex component</fullName>
    </submittedName>
</protein>
<dbReference type="InterPro" id="IPR006954">
    <property type="entry name" value="Mlt-10-like"/>
</dbReference>
<evidence type="ECO:0000313" key="2">
    <source>
        <dbReference type="Proteomes" id="UP000276776"/>
    </source>
</evidence>
<accession>A0A0N5D0L2</accession>
<dbReference type="Pfam" id="PF04870">
    <property type="entry name" value="Moulting_cycle"/>
    <property type="match status" value="1"/>
</dbReference>
<dbReference type="EMBL" id="UYYF01004407">
    <property type="protein sequence ID" value="VDN03670.1"/>
    <property type="molecule type" value="Genomic_DNA"/>
</dbReference>
<dbReference type="AlphaFoldDB" id="A0A0N5D0L2"/>
<organism evidence="3">
    <name type="scientific">Thelazia callipaeda</name>
    <name type="common">Oriental eyeworm</name>
    <name type="synonym">Parasitic nematode</name>
    <dbReference type="NCBI Taxonomy" id="103827"/>
    <lineage>
        <taxon>Eukaryota</taxon>
        <taxon>Metazoa</taxon>
        <taxon>Ecdysozoa</taxon>
        <taxon>Nematoda</taxon>
        <taxon>Chromadorea</taxon>
        <taxon>Rhabditida</taxon>
        <taxon>Spirurina</taxon>
        <taxon>Spiruromorpha</taxon>
        <taxon>Thelazioidea</taxon>
        <taxon>Thelaziidae</taxon>
        <taxon>Thelazia</taxon>
    </lineage>
</organism>
<dbReference type="OMA" id="RNDYLMY"/>
<dbReference type="PANTHER" id="PTHR21523:SF38">
    <property type="entry name" value="MLT-TEN (MLT-10) RELATED"/>
    <property type="match status" value="1"/>
</dbReference>
<reference evidence="3" key="1">
    <citation type="submission" date="2017-02" db="UniProtKB">
        <authorList>
            <consortium name="WormBaseParasite"/>
        </authorList>
    </citation>
    <scope>IDENTIFICATION</scope>
</reference>
<dbReference type="WBParaSite" id="TCLT_0000634101-mRNA-1">
    <property type="protein sequence ID" value="TCLT_0000634101-mRNA-1"/>
    <property type="gene ID" value="TCLT_0000634101"/>
</dbReference>
<dbReference type="Proteomes" id="UP000276776">
    <property type="component" value="Unassembled WGS sequence"/>
</dbReference>
<name>A0A0N5D0L2_THECL</name>
<sequence length="379" mass="43052">MVPRNDYLMYTRCESEVQTIAALAKCVVKLLDARDRSKLHRFSNSDQRILYYFVNNPLLYSGINNSQRLEMKNVKQLRMICDYYNKVDKVNKFMQSVSTLNTKFLRNVYLSIESHVERLKTLDITSLLFVSIFLLFQQKIKGKSISLMSPHFLSIIPDRGDQNHRILSPTIFSFQREGLLSLHDLYEHYLLELILELSGAAQAVQKIIDTTEGSRKEMENIVYPTVLKLIALQKNWEEALNSYSGFLNFLLQVHFCKQKSTTKFLRSFHNFRTTTTSILSPTALTATILSPTAFGIDVLSPRALSALVLSPRALITAVLSPHLIHSRVLSPETLIIEVLTPDILSPSVGSGGSYSIHVLSPKVLSPQIWSKNSMILEVK</sequence>
<evidence type="ECO:0000313" key="3">
    <source>
        <dbReference type="WBParaSite" id="TCLT_0000634101-mRNA-1"/>
    </source>
</evidence>